<name>A0ABX6TDU4_9SPHN</name>
<dbReference type="Pfam" id="PF01047">
    <property type="entry name" value="MarR"/>
    <property type="match status" value="1"/>
</dbReference>
<protein>
    <submittedName>
        <fullName evidence="2">MarR family transcriptional regulator</fullName>
    </submittedName>
</protein>
<dbReference type="Gene3D" id="1.10.10.10">
    <property type="entry name" value="Winged helix-like DNA-binding domain superfamily/Winged helix DNA-binding domain"/>
    <property type="match status" value="1"/>
</dbReference>
<dbReference type="PROSITE" id="PS50995">
    <property type="entry name" value="HTH_MARR_2"/>
    <property type="match status" value="1"/>
</dbReference>
<dbReference type="PANTHER" id="PTHR33164">
    <property type="entry name" value="TRANSCRIPTIONAL REGULATOR, MARR FAMILY"/>
    <property type="match status" value="1"/>
</dbReference>
<dbReference type="InterPro" id="IPR036390">
    <property type="entry name" value="WH_DNA-bd_sf"/>
</dbReference>
<dbReference type="InterPro" id="IPR000835">
    <property type="entry name" value="HTH_MarR-typ"/>
</dbReference>
<evidence type="ECO:0000313" key="2">
    <source>
        <dbReference type="EMBL" id="QNP45798.1"/>
    </source>
</evidence>
<dbReference type="InterPro" id="IPR039422">
    <property type="entry name" value="MarR/SlyA-like"/>
</dbReference>
<evidence type="ECO:0000259" key="1">
    <source>
        <dbReference type="PROSITE" id="PS50995"/>
    </source>
</evidence>
<reference evidence="2 3" key="1">
    <citation type="submission" date="2020-08" db="EMBL/GenBank/DDBJ databases">
        <title>Genome sequence of Sphingomonas sediminicola KACC 15039T.</title>
        <authorList>
            <person name="Hyun D.-W."/>
            <person name="Bae J.-W."/>
        </authorList>
    </citation>
    <scope>NUCLEOTIDE SEQUENCE [LARGE SCALE GENOMIC DNA]</scope>
    <source>
        <strain evidence="2 3">KACC 15039</strain>
    </source>
</reference>
<dbReference type="InterPro" id="IPR036388">
    <property type="entry name" value="WH-like_DNA-bd_sf"/>
</dbReference>
<gene>
    <name evidence="2" type="ORF">H9L14_00210</name>
</gene>
<accession>A0ABX6TDU4</accession>
<sequence>MLLQLYAMAGASRQSMSRLAQLSGTSKATALRWIDYLLDRGLISRQPHPTDLRTAFVELTDKGGRSLRPTSRIPLILPNRSNPNLC</sequence>
<dbReference type="SUPFAM" id="SSF46785">
    <property type="entry name" value="Winged helix' DNA-binding domain"/>
    <property type="match status" value="1"/>
</dbReference>
<organism evidence="2 3">
    <name type="scientific">Sphingomonas sediminicola</name>
    <dbReference type="NCBI Taxonomy" id="386874"/>
    <lineage>
        <taxon>Bacteria</taxon>
        <taxon>Pseudomonadati</taxon>
        <taxon>Pseudomonadota</taxon>
        <taxon>Alphaproteobacteria</taxon>
        <taxon>Sphingomonadales</taxon>
        <taxon>Sphingomonadaceae</taxon>
        <taxon>Sphingomonas</taxon>
    </lineage>
</organism>
<dbReference type="EMBL" id="CP060782">
    <property type="protein sequence ID" value="QNP45798.1"/>
    <property type="molecule type" value="Genomic_DNA"/>
</dbReference>
<proteinExistence type="predicted"/>
<feature type="domain" description="HTH marR-type" evidence="1">
    <location>
        <begin position="1"/>
        <end position="86"/>
    </location>
</feature>
<evidence type="ECO:0000313" key="3">
    <source>
        <dbReference type="Proteomes" id="UP000516105"/>
    </source>
</evidence>
<dbReference type="PANTHER" id="PTHR33164:SF43">
    <property type="entry name" value="HTH-TYPE TRANSCRIPTIONAL REPRESSOR YETL"/>
    <property type="match status" value="1"/>
</dbReference>
<dbReference type="Proteomes" id="UP000516105">
    <property type="component" value="Chromosome"/>
</dbReference>
<keyword evidence="3" id="KW-1185">Reference proteome</keyword>